<proteinExistence type="predicted"/>
<sequence>MLSTLPAAVVLLVLFVIAGFEGVGLPLPGETILMHALLTVQDVPPLVLLTVAVAGAVGGEFVGYWIGRRWGTRLLRSLEVRFPERIVTIELARTFTASFGIPVVVVSHFVAVLSAACSPLAGALGMRLKHFVFASIGGSVLWSAVLFVVTQTGDQHVAETFRQIAWAALLVFLVFLVLWAGRAAHSIAVLIRRTPFTLSFVVVFLTIGTLTDALWRPAARIATLEPFFYGLPAFEEGRWWTIATGTFLAMTPWEYVLLVVGAAIAGSLFEARYGWAKTAALFGAGQVVAVLVSAFALWVLAPTGWDWAVRLSTQLDVGPSGGVFALITGLFLVARPPWRLRLILLVWAVVGLQLMYVGSLADLEHFVAVAAVSVLYAVTQRGRQRTHIGIREQRLIAFTGLVALGAIQLLSALFVLDGPLGRSEPGVEGWVGVVLDLLVIVVIARGIRRGRRWAWWVTIVLGILNLLELVVLVIGVAVLGDLGDEYTISFAGSLLWVFLFVFLLWSRRSFQVRSRRRSRQHTGGAELDAASITDLITAQGGGTLSWMATWKSNQYLATNDGQGFIAYQEHSGVALALGDPIVPDGGMGTAVAEYIRFTDRAGLTPALFSVGKATVDAAPTDWSCIQVAEDTIIDLPELEMKGKSWQPIRSSLNRAEREGISFRMSNLNEESWAVLAQVRAISEGWVGDKALPEMGFTLGGVDEALDPNVRVGIAIDEDGSLHGVTSWLPVYGRGGVVRGWTLDLMRRREGGFKPVMEFLLISSALTFKDEGAEFASLSGSPLAHSGTGNVGKFEGLLDAMSGMLEPFYGFQSLHTFKAKFAPRYEPMYLLYRDEADLPRISIGLIRAFVPSASTAELVRLGLSSGRSDRG</sequence>
<keyword evidence="3 6" id="KW-0812">Transmembrane</keyword>
<dbReference type="Proteomes" id="UP000541033">
    <property type="component" value="Unassembled WGS sequence"/>
</dbReference>
<feature type="transmembrane region" description="Helical" evidence="6">
    <location>
        <begin position="395"/>
        <end position="415"/>
    </location>
</feature>
<dbReference type="Pfam" id="PF09924">
    <property type="entry name" value="LPG_synthase_C"/>
    <property type="match status" value="1"/>
</dbReference>
<dbReference type="InterPro" id="IPR051211">
    <property type="entry name" value="PG_lysyltransferase"/>
</dbReference>
<dbReference type="GO" id="GO:0016755">
    <property type="term" value="F:aminoacyltransferase activity"/>
    <property type="evidence" value="ECO:0007669"/>
    <property type="project" value="TreeGrafter"/>
</dbReference>
<comment type="caution">
    <text evidence="9">The sequence shown here is derived from an EMBL/GenBank/DDBJ whole genome shotgun (WGS) entry which is preliminary data.</text>
</comment>
<evidence type="ECO:0000256" key="1">
    <source>
        <dbReference type="ARBA" id="ARBA00004651"/>
    </source>
</evidence>
<dbReference type="InterPro" id="IPR032816">
    <property type="entry name" value="VTT_dom"/>
</dbReference>
<reference evidence="9 10" key="1">
    <citation type="submission" date="2020-02" db="EMBL/GenBank/DDBJ databases">
        <title>Sequencing the genomes of 1000 actinobacteria strains.</title>
        <authorList>
            <person name="Klenk H.-P."/>
        </authorList>
    </citation>
    <scope>NUCLEOTIDE SEQUENCE [LARGE SCALE GENOMIC DNA]</scope>
    <source>
        <strain evidence="9 10">DSM 27960</strain>
    </source>
</reference>
<accession>A0A7X5TT55</accession>
<keyword evidence="5 6" id="KW-0472">Membrane</keyword>
<name>A0A7X5TT55_9MICO</name>
<feature type="transmembrane region" description="Helical" evidence="6">
    <location>
        <begin position="239"/>
        <end position="269"/>
    </location>
</feature>
<dbReference type="GO" id="GO:0005886">
    <property type="term" value="C:plasma membrane"/>
    <property type="evidence" value="ECO:0007669"/>
    <property type="project" value="UniProtKB-SubCell"/>
</dbReference>
<feature type="transmembrane region" description="Helical" evidence="6">
    <location>
        <begin position="131"/>
        <end position="152"/>
    </location>
</feature>
<dbReference type="InterPro" id="IPR024320">
    <property type="entry name" value="LPG_synthase_C"/>
</dbReference>
<dbReference type="Gene3D" id="1.20.1540.10">
    <property type="entry name" value="Rhomboid-like"/>
    <property type="match status" value="1"/>
</dbReference>
<keyword evidence="4 6" id="KW-1133">Transmembrane helix</keyword>
<feature type="transmembrane region" description="Helical" evidence="6">
    <location>
        <begin position="196"/>
        <end position="219"/>
    </location>
</feature>
<keyword evidence="2" id="KW-1003">Cell membrane</keyword>
<dbReference type="Pfam" id="PF09335">
    <property type="entry name" value="VTT_dom"/>
    <property type="match status" value="1"/>
</dbReference>
<evidence type="ECO:0000256" key="5">
    <source>
        <dbReference type="ARBA" id="ARBA00023136"/>
    </source>
</evidence>
<dbReference type="EMBL" id="JAAMOX010000001">
    <property type="protein sequence ID" value="NIH53800.1"/>
    <property type="molecule type" value="Genomic_DNA"/>
</dbReference>
<evidence type="ECO:0000256" key="6">
    <source>
        <dbReference type="SAM" id="Phobius"/>
    </source>
</evidence>
<dbReference type="AlphaFoldDB" id="A0A7X5TT55"/>
<evidence type="ECO:0000313" key="9">
    <source>
        <dbReference type="EMBL" id="NIH53800.1"/>
    </source>
</evidence>
<dbReference type="RefSeq" id="WP_167149711.1">
    <property type="nucleotide sequence ID" value="NZ_JAAMOX010000001.1"/>
</dbReference>
<feature type="transmembrane region" description="Helical" evidence="6">
    <location>
        <begin position="340"/>
        <end position="359"/>
    </location>
</feature>
<dbReference type="PANTHER" id="PTHR34697:SF2">
    <property type="entry name" value="PHOSPHATIDYLGLYCEROL LYSYLTRANSFERASE"/>
    <property type="match status" value="1"/>
</dbReference>
<feature type="transmembrane region" description="Helical" evidence="6">
    <location>
        <begin position="46"/>
        <end position="66"/>
    </location>
</feature>
<dbReference type="GO" id="GO:0055091">
    <property type="term" value="P:phospholipid homeostasis"/>
    <property type="evidence" value="ECO:0007669"/>
    <property type="project" value="TreeGrafter"/>
</dbReference>
<evidence type="ECO:0000256" key="2">
    <source>
        <dbReference type="ARBA" id="ARBA00022475"/>
    </source>
</evidence>
<gene>
    <name evidence="9" type="ORF">FHX76_001668</name>
</gene>
<evidence type="ECO:0000259" key="8">
    <source>
        <dbReference type="Pfam" id="PF09924"/>
    </source>
</evidence>
<feature type="transmembrane region" description="Helical" evidence="6">
    <location>
        <begin position="365"/>
        <end position="383"/>
    </location>
</feature>
<feature type="transmembrane region" description="Helical" evidence="6">
    <location>
        <begin position="454"/>
        <end position="480"/>
    </location>
</feature>
<feature type="domain" description="Phosphatidylglycerol lysyltransferase C-terminal" evidence="8">
    <location>
        <begin position="537"/>
        <end position="831"/>
    </location>
</feature>
<dbReference type="SUPFAM" id="SSF144091">
    <property type="entry name" value="Rhomboid-like"/>
    <property type="match status" value="1"/>
</dbReference>
<dbReference type="InterPro" id="IPR035952">
    <property type="entry name" value="Rhomboid-like_sf"/>
</dbReference>
<evidence type="ECO:0000313" key="10">
    <source>
        <dbReference type="Proteomes" id="UP000541033"/>
    </source>
</evidence>
<evidence type="ECO:0000259" key="7">
    <source>
        <dbReference type="Pfam" id="PF09335"/>
    </source>
</evidence>
<feature type="transmembrane region" description="Helical" evidence="6">
    <location>
        <begin position="486"/>
        <end position="506"/>
    </location>
</feature>
<protein>
    <submittedName>
        <fullName evidence="9">Lysylphosphatidylglycerol synthetase-like protein (DUF2156 family)/membrane protein DedA with SNARE-associated domain</fullName>
    </submittedName>
</protein>
<evidence type="ECO:0000256" key="3">
    <source>
        <dbReference type="ARBA" id="ARBA00022692"/>
    </source>
</evidence>
<evidence type="ECO:0000256" key="4">
    <source>
        <dbReference type="ARBA" id="ARBA00022989"/>
    </source>
</evidence>
<feature type="domain" description="VTT" evidence="7">
    <location>
        <begin position="27"/>
        <end position="150"/>
    </location>
</feature>
<organism evidence="9 10">
    <name type="scientific">Lysinibacter cavernae</name>
    <dbReference type="NCBI Taxonomy" id="1640652"/>
    <lineage>
        <taxon>Bacteria</taxon>
        <taxon>Bacillati</taxon>
        <taxon>Actinomycetota</taxon>
        <taxon>Actinomycetes</taxon>
        <taxon>Micrococcales</taxon>
        <taxon>Microbacteriaceae</taxon>
        <taxon>Lysinibacter</taxon>
    </lineage>
</organism>
<keyword evidence="10" id="KW-1185">Reference proteome</keyword>
<feature type="transmembrane region" description="Helical" evidence="6">
    <location>
        <begin position="313"/>
        <end position="333"/>
    </location>
</feature>
<feature type="transmembrane region" description="Helical" evidence="6">
    <location>
        <begin position="164"/>
        <end position="184"/>
    </location>
</feature>
<dbReference type="PANTHER" id="PTHR34697">
    <property type="entry name" value="PHOSPHATIDYLGLYCEROL LYSYLTRANSFERASE"/>
    <property type="match status" value="1"/>
</dbReference>
<comment type="subcellular location">
    <subcellularLocation>
        <location evidence="1">Cell membrane</location>
        <topology evidence="1">Multi-pass membrane protein</topology>
    </subcellularLocation>
</comment>
<feature type="transmembrane region" description="Helical" evidence="6">
    <location>
        <begin position="427"/>
        <end position="447"/>
    </location>
</feature>
<feature type="transmembrane region" description="Helical" evidence="6">
    <location>
        <begin position="281"/>
        <end position="301"/>
    </location>
</feature>